<dbReference type="AlphaFoldDB" id="A0A0R3U864"/>
<keyword evidence="3" id="KW-1185">Reference proteome</keyword>
<name>A0A0R3U864_MESCO</name>
<keyword evidence="1" id="KW-0472">Membrane</keyword>
<keyword evidence="1" id="KW-0812">Transmembrane</keyword>
<dbReference type="WBParaSite" id="MCU_010095-RA">
    <property type="protein sequence ID" value="MCU_010095-RA"/>
    <property type="gene ID" value="MCU_010095"/>
</dbReference>
<gene>
    <name evidence="2" type="ORF">MCOS_LOCUS3050</name>
</gene>
<sequence length="181" mass="19911">MNSTNSTHEDFTRQQNFHVPTLDHPVGVVHGGRVVYQHVGKLVRPPETSSAATSQPRFSIEDGPFVAVVSIGSLFVALTVVLVAVSFVFLRRQSRKEVARQPSGMIVTHSGTARHLEEASVMEWKYSLTSSTSGDFDELSDVSEVVDLDDTPPHTLGRVFANPHLCPRHSQMLHIHSASFV</sequence>
<accession>A0A0R3U864</accession>
<protein>
    <submittedName>
        <fullName evidence="2 4">Uncharacterized protein</fullName>
    </submittedName>
</protein>
<evidence type="ECO:0000313" key="2">
    <source>
        <dbReference type="EMBL" id="VDD77047.1"/>
    </source>
</evidence>
<keyword evidence="1" id="KW-1133">Transmembrane helix</keyword>
<organism evidence="2 3">
    <name type="scientific">Mesocestoides corti</name>
    <name type="common">Flatworm</name>
    <dbReference type="NCBI Taxonomy" id="53468"/>
    <lineage>
        <taxon>Eukaryota</taxon>
        <taxon>Metazoa</taxon>
        <taxon>Spiralia</taxon>
        <taxon>Lophotrochozoa</taxon>
        <taxon>Platyhelminthes</taxon>
        <taxon>Cestoda</taxon>
        <taxon>Eucestoda</taxon>
        <taxon>Cyclophyllidea</taxon>
        <taxon>Mesocestoididae</taxon>
        <taxon>Mesocestoides</taxon>
    </lineage>
</organism>
<proteinExistence type="predicted"/>
<evidence type="ECO:0000256" key="1">
    <source>
        <dbReference type="SAM" id="Phobius"/>
    </source>
</evidence>
<reference evidence="4" key="2">
    <citation type="submission" date="2019-11" db="UniProtKB">
        <authorList>
            <consortium name="WormBaseParasite"/>
        </authorList>
    </citation>
    <scope>IDENTIFICATION</scope>
</reference>
<dbReference type="Proteomes" id="UP000267029">
    <property type="component" value="Unassembled WGS sequence"/>
</dbReference>
<reference evidence="2 3" key="1">
    <citation type="submission" date="2018-10" db="EMBL/GenBank/DDBJ databases">
        <authorList>
            <consortium name="Pathogen Informatics"/>
        </authorList>
    </citation>
    <scope>NUCLEOTIDE SEQUENCE [LARGE SCALE GENOMIC DNA]</scope>
</reference>
<dbReference type="EMBL" id="UXSR01000606">
    <property type="protein sequence ID" value="VDD77047.1"/>
    <property type="molecule type" value="Genomic_DNA"/>
</dbReference>
<feature type="transmembrane region" description="Helical" evidence="1">
    <location>
        <begin position="65"/>
        <end position="90"/>
    </location>
</feature>
<evidence type="ECO:0000313" key="3">
    <source>
        <dbReference type="Proteomes" id="UP000267029"/>
    </source>
</evidence>
<evidence type="ECO:0000313" key="4">
    <source>
        <dbReference type="WBParaSite" id="MCU_010095-RA"/>
    </source>
</evidence>